<dbReference type="AlphaFoldDB" id="A0AAP2DAJ3"/>
<dbReference type="Gene3D" id="3.10.129.10">
    <property type="entry name" value="Hotdog Thioesterase"/>
    <property type="match status" value="1"/>
</dbReference>
<evidence type="ECO:0000259" key="1">
    <source>
        <dbReference type="Pfam" id="PF22818"/>
    </source>
</evidence>
<gene>
    <name evidence="2" type="ORF">KK078_04105</name>
</gene>
<dbReference type="EMBL" id="JAHESC010000004">
    <property type="protein sequence ID" value="MBT1685722.1"/>
    <property type="molecule type" value="Genomic_DNA"/>
</dbReference>
<dbReference type="Pfam" id="PF22818">
    <property type="entry name" value="ApeI-like"/>
    <property type="match status" value="1"/>
</dbReference>
<organism evidence="2 3">
    <name type="scientific">Dawidia soli</name>
    <dbReference type="NCBI Taxonomy" id="2782352"/>
    <lineage>
        <taxon>Bacteria</taxon>
        <taxon>Pseudomonadati</taxon>
        <taxon>Bacteroidota</taxon>
        <taxon>Cytophagia</taxon>
        <taxon>Cytophagales</taxon>
        <taxon>Chryseotaleaceae</taxon>
        <taxon>Dawidia</taxon>
    </lineage>
</organism>
<keyword evidence="3" id="KW-1185">Reference proteome</keyword>
<reference evidence="2 3" key="1">
    <citation type="submission" date="2021-05" db="EMBL/GenBank/DDBJ databases">
        <title>A Polyphasic approach of four new species of the genus Ohtaekwangia: Ohtaekwangia histidinii sp. nov., Ohtaekwangia cretensis sp. nov., Ohtaekwangia indiensis sp. nov., Ohtaekwangia reichenbachii sp. nov. from diverse environment.</title>
        <authorList>
            <person name="Octaviana S."/>
        </authorList>
    </citation>
    <scope>NUCLEOTIDE SEQUENCE [LARGE SCALE GENOMIC DNA]</scope>
    <source>
        <strain evidence="2 3">PWU37</strain>
    </source>
</reference>
<sequence length="122" mass="13240">MLLNNFYHIVTKDLAPASARAVITLDAGHRIFAGHFPGQPVVPGVCMMQIVRELAEQGVGKALQIRTADNMKFLSILNPTEHREVVVTVSYTPNGDHYTVDGSLSAEAITFFKFKGTLSPAA</sequence>
<accession>A0AAP2DAJ3</accession>
<dbReference type="RefSeq" id="WP_254088974.1">
    <property type="nucleotide sequence ID" value="NZ_JAHESC010000004.1"/>
</dbReference>
<dbReference type="InterPro" id="IPR054545">
    <property type="entry name" value="ApeI-like"/>
</dbReference>
<dbReference type="InterPro" id="IPR029069">
    <property type="entry name" value="HotDog_dom_sf"/>
</dbReference>
<name>A0AAP2DAJ3_9BACT</name>
<evidence type="ECO:0000313" key="3">
    <source>
        <dbReference type="Proteomes" id="UP001319180"/>
    </source>
</evidence>
<proteinExistence type="predicted"/>
<dbReference type="SUPFAM" id="SSF54637">
    <property type="entry name" value="Thioesterase/thiol ester dehydrase-isomerase"/>
    <property type="match status" value="1"/>
</dbReference>
<evidence type="ECO:0000313" key="2">
    <source>
        <dbReference type="EMBL" id="MBT1685722.1"/>
    </source>
</evidence>
<dbReference type="Proteomes" id="UP001319180">
    <property type="component" value="Unassembled WGS sequence"/>
</dbReference>
<comment type="caution">
    <text evidence="2">The sequence shown here is derived from an EMBL/GenBank/DDBJ whole genome shotgun (WGS) entry which is preliminary data.</text>
</comment>
<protein>
    <submittedName>
        <fullName evidence="2">3-hydroxyacyl-ACP dehydratase</fullName>
    </submittedName>
</protein>
<feature type="domain" description="ApeI dehydratase-like" evidence="1">
    <location>
        <begin position="18"/>
        <end position="92"/>
    </location>
</feature>